<reference evidence="2 3" key="1">
    <citation type="journal article" date="2018" name="Nat. Ecol. Evol.">
        <title>Pezizomycetes genomes reveal the molecular basis of ectomycorrhizal truffle lifestyle.</title>
        <authorList>
            <person name="Murat C."/>
            <person name="Payen T."/>
            <person name="Noel B."/>
            <person name="Kuo A."/>
            <person name="Morin E."/>
            <person name="Chen J."/>
            <person name="Kohler A."/>
            <person name="Krizsan K."/>
            <person name="Balestrini R."/>
            <person name="Da Silva C."/>
            <person name="Montanini B."/>
            <person name="Hainaut M."/>
            <person name="Levati E."/>
            <person name="Barry K.W."/>
            <person name="Belfiori B."/>
            <person name="Cichocki N."/>
            <person name="Clum A."/>
            <person name="Dockter R.B."/>
            <person name="Fauchery L."/>
            <person name="Guy J."/>
            <person name="Iotti M."/>
            <person name="Le Tacon F."/>
            <person name="Lindquist E.A."/>
            <person name="Lipzen A."/>
            <person name="Malagnac F."/>
            <person name="Mello A."/>
            <person name="Molinier V."/>
            <person name="Miyauchi S."/>
            <person name="Poulain J."/>
            <person name="Riccioni C."/>
            <person name="Rubini A."/>
            <person name="Sitrit Y."/>
            <person name="Splivallo R."/>
            <person name="Traeger S."/>
            <person name="Wang M."/>
            <person name="Zifcakova L."/>
            <person name="Wipf D."/>
            <person name="Zambonelli A."/>
            <person name="Paolocci F."/>
            <person name="Nowrousian M."/>
            <person name="Ottonello S."/>
            <person name="Baldrian P."/>
            <person name="Spatafora J.W."/>
            <person name="Henrissat B."/>
            <person name="Nagy L.G."/>
            <person name="Aury J.M."/>
            <person name="Wincker P."/>
            <person name="Grigoriev I.V."/>
            <person name="Bonfante P."/>
            <person name="Martin F.M."/>
        </authorList>
    </citation>
    <scope>NUCLEOTIDE SEQUENCE [LARGE SCALE GENOMIC DNA]</scope>
    <source>
        <strain evidence="2 3">RN42</strain>
    </source>
</reference>
<organism evidence="2 3">
    <name type="scientific">Ascobolus immersus RN42</name>
    <dbReference type="NCBI Taxonomy" id="1160509"/>
    <lineage>
        <taxon>Eukaryota</taxon>
        <taxon>Fungi</taxon>
        <taxon>Dikarya</taxon>
        <taxon>Ascomycota</taxon>
        <taxon>Pezizomycotina</taxon>
        <taxon>Pezizomycetes</taxon>
        <taxon>Pezizales</taxon>
        <taxon>Ascobolaceae</taxon>
        <taxon>Ascobolus</taxon>
    </lineage>
</organism>
<feature type="compositionally biased region" description="Polar residues" evidence="1">
    <location>
        <begin position="88"/>
        <end position="97"/>
    </location>
</feature>
<name>A0A3N4HPP9_ASCIM</name>
<accession>A0A3N4HPP9</accession>
<evidence type="ECO:0000256" key="1">
    <source>
        <dbReference type="SAM" id="MobiDB-lite"/>
    </source>
</evidence>
<sequence length="229" mass="25405">MGFYWARVSLSMPQLTGPLAPSHPSEMEELVTFPNDQSSWHLPNRWRHRSPSQTTKAVGTFPTVGGTDHLPKRPKQLAPSQPLEASITFPNDQSSWHLPNRQRHLSPSRLLDASTTFLTAGEVWPVGTFPSVGGTDHLPNCWRGLANSTFPTDRGTDHLPNGPRHLSPSHPLETAGPLAPSYAMEPPASFRCDRCSWHLPRMWMSPSLAIFLYPTLRHRIIAASIDALG</sequence>
<evidence type="ECO:0000313" key="2">
    <source>
        <dbReference type="EMBL" id="RPA75802.1"/>
    </source>
</evidence>
<dbReference type="AlphaFoldDB" id="A0A3N4HPP9"/>
<evidence type="ECO:0000313" key="3">
    <source>
        <dbReference type="Proteomes" id="UP000275078"/>
    </source>
</evidence>
<proteinExistence type="predicted"/>
<dbReference type="Proteomes" id="UP000275078">
    <property type="component" value="Unassembled WGS sequence"/>
</dbReference>
<feature type="region of interest" description="Disordered" evidence="1">
    <location>
        <begin position="152"/>
        <end position="176"/>
    </location>
</feature>
<dbReference type="EMBL" id="ML119757">
    <property type="protein sequence ID" value="RPA75802.1"/>
    <property type="molecule type" value="Genomic_DNA"/>
</dbReference>
<protein>
    <submittedName>
        <fullName evidence="2">Uncharacterized protein</fullName>
    </submittedName>
</protein>
<feature type="region of interest" description="Disordered" evidence="1">
    <location>
        <begin position="46"/>
        <end position="100"/>
    </location>
</feature>
<keyword evidence="3" id="KW-1185">Reference proteome</keyword>
<gene>
    <name evidence="2" type="ORF">BJ508DRAFT_331808</name>
</gene>